<dbReference type="SUPFAM" id="SSF51556">
    <property type="entry name" value="Metallo-dependent hydrolases"/>
    <property type="match status" value="2"/>
</dbReference>
<comment type="caution">
    <text evidence="4">The sequence shown here is derived from an EMBL/GenBank/DDBJ whole genome shotgun (WGS) entry which is preliminary data.</text>
</comment>
<dbReference type="InterPro" id="IPR006680">
    <property type="entry name" value="Amidohydro-rel"/>
</dbReference>
<dbReference type="Proteomes" id="UP000473826">
    <property type="component" value="Unassembled WGS sequence"/>
</dbReference>
<feature type="compositionally biased region" description="Basic residues" evidence="1">
    <location>
        <begin position="1"/>
        <end position="11"/>
    </location>
</feature>
<dbReference type="AlphaFoldDB" id="A0A7D8YYV4"/>
<organism evidence="4 5">
    <name type="scientific">Vanrija humicola</name>
    <name type="common">Yeast</name>
    <name type="synonym">Cryptococcus humicola</name>
    <dbReference type="NCBI Taxonomy" id="5417"/>
    <lineage>
        <taxon>Eukaryota</taxon>
        <taxon>Fungi</taxon>
        <taxon>Dikarya</taxon>
        <taxon>Basidiomycota</taxon>
        <taxon>Agaricomycotina</taxon>
        <taxon>Tremellomycetes</taxon>
        <taxon>Trichosporonales</taxon>
        <taxon>Trichosporonaceae</taxon>
        <taxon>Vanrija</taxon>
    </lineage>
</organism>
<dbReference type="OrthoDB" id="10258955at2759"/>
<dbReference type="EMBL" id="QKWK01000017">
    <property type="protein sequence ID" value="TXT04247.1"/>
    <property type="molecule type" value="Genomic_DNA"/>
</dbReference>
<keyword evidence="2" id="KW-1133">Transmembrane helix</keyword>
<sequence>MSPHTHAHLVQRRAVDVEKTADVGDDYHEEDKQRRRKRPTLSSTLAGLAIIALTVFYASNRAWPWDPQPPSDLPPFIREGIKQCEIIGRPPPNPAPATRERTTSDRFVAGTGAVWLKNATVWTGSNSGKEVLYGVDVLLDGGVIRRIGSSEAVALEGVDADEVDLHGAWVTPGLVDVHSHIGVESAPGLNGGSDGNTLKGSVRPFLRSLDGFNTHDAAFNLSIAGGITTMLVLPGSAGNIGGQAFTFKPRCTAENTPQSMQVEPPFRVQDGNWERTRAWRHIKHACGENPARVYGNVRMESAYAFRAAYTNGKALKDLQDAWCEDPRAQTTPFPQSLEWEALADVLRGNVKVNVHCYETVDIDDFVRITNEFQFPVAAFHHAHEAYLVPDVIKQAFGPEPPAVAIFANFARYKREAYRLSPYAAKVLNDAGIKVSFKSDHPAIDSRYLVFEAQQGHAFGLPWAEALASVTTVSAHTAGLDHRLGYVREGYDADVVVWDSFPLALGATPKQTYIDGIPQLVSPHVGDKPPEAQEITTHGDYSKEAAADVASRGDPDLRPRKKASRVVFENVKDAYLDGVHASAVNAGRVVVNNGEVVCIGPECAVAEDAVHVDLKNGTITRGLITAGSRLGHEEIDMEASTGDGLPYDALAVNSDLLSGVLVHGVDGAQFGTKGALMAYREGTTTGVSWPGSLGPARFIAGVSFSFSTSAPHPLAAGAIGTARAALQLTLDEEGADNNPSISTKLGVLRRLLRQKGAAEDNELGRAFEDAAAGRLRLVVTANSADHIGALVRIKRDIAPALKLTIFGGAEAYMLADELARAHIGVVVAPARSFPYEWSSRRLLPGPPLSNLTLPAFLHAHGVKVGLGLSGIVASSSTRLTRFEAAWAYANAPHVFSKRDAIALVTTNLEELLGLNDGGSKAASSGIVAYEGDFFSLHARVRGVVTAGGSSIDLL</sequence>
<protein>
    <recommendedName>
        <fullName evidence="3">Amidohydrolase-related domain-containing protein</fullName>
    </recommendedName>
</protein>
<dbReference type="InterPro" id="IPR032466">
    <property type="entry name" value="Metal_Hydrolase"/>
</dbReference>
<accession>A0A7D8YYV4</accession>
<evidence type="ECO:0000313" key="5">
    <source>
        <dbReference type="Proteomes" id="UP000473826"/>
    </source>
</evidence>
<dbReference type="Gene3D" id="3.20.20.140">
    <property type="entry name" value="Metal-dependent hydrolases"/>
    <property type="match status" value="2"/>
</dbReference>
<dbReference type="PANTHER" id="PTHR43668:SF5">
    <property type="entry name" value="AMIDOHYDROLASE 3 DOMAIN-CONTAINING PROTEIN"/>
    <property type="match status" value="1"/>
</dbReference>
<dbReference type="Pfam" id="PF01979">
    <property type="entry name" value="Amidohydro_1"/>
    <property type="match status" value="1"/>
</dbReference>
<proteinExistence type="predicted"/>
<dbReference type="GO" id="GO:0004038">
    <property type="term" value="F:allantoinase activity"/>
    <property type="evidence" value="ECO:0007669"/>
    <property type="project" value="TreeGrafter"/>
</dbReference>
<keyword evidence="5" id="KW-1185">Reference proteome</keyword>
<dbReference type="InterPro" id="IPR011059">
    <property type="entry name" value="Metal-dep_hydrolase_composite"/>
</dbReference>
<evidence type="ECO:0000256" key="1">
    <source>
        <dbReference type="SAM" id="MobiDB-lite"/>
    </source>
</evidence>
<evidence type="ECO:0000259" key="3">
    <source>
        <dbReference type="Pfam" id="PF01979"/>
    </source>
</evidence>
<name>A0A7D8YYV4_VANHU</name>
<reference evidence="4 5" key="1">
    <citation type="journal article" date="2019" name="PLoS Genet.">
        <title>Convergent evolution of linked mating-type loci in basidiomycete fungi.</title>
        <authorList>
            <person name="Sun S."/>
            <person name="Coelho M.A."/>
            <person name="Heitman J."/>
            <person name="Nowrousian M."/>
        </authorList>
    </citation>
    <scope>NUCLEOTIDE SEQUENCE [LARGE SCALE GENOMIC DNA]</scope>
    <source>
        <strain evidence="4 5">CBS 4282</strain>
    </source>
</reference>
<feature type="transmembrane region" description="Helical" evidence="2">
    <location>
        <begin position="41"/>
        <end position="59"/>
    </location>
</feature>
<keyword evidence="2" id="KW-0472">Membrane</keyword>
<dbReference type="SUPFAM" id="SSF51338">
    <property type="entry name" value="Composite domain of metallo-dependent hydrolases"/>
    <property type="match status" value="1"/>
</dbReference>
<dbReference type="InterPro" id="IPR050138">
    <property type="entry name" value="DHOase/Allantoinase_Hydrolase"/>
</dbReference>
<dbReference type="PANTHER" id="PTHR43668">
    <property type="entry name" value="ALLANTOINASE"/>
    <property type="match status" value="1"/>
</dbReference>
<evidence type="ECO:0000313" key="4">
    <source>
        <dbReference type="EMBL" id="TXT04247.1"/>
    </source>
</evidence>
<feature type="domain" description="Amidohydrolase-related" evidence="3">
    <location>
        <begin position="423"/>
        <end position="515"/>
    </location>
</feature>
<keyword evidence="2" id="KW-0812">Transmembrane</keyword>
<evidence type="ECO:0000256" key="2">
    <source>
        <dbReference type="SAM" id="Phobius"/>
    </source>
</evidence>
<feature type="region of interest" description="Disordered" evidence="1">
    <location>
        <begin position="1"/>
        <end position="39"/>
    </location>
</feature>
<feature type="compositionally biased region" description="Basic and acidic residues" evidence="1">
    <location>
        <begin position="13"/>
        <end position="33"/>
    </location>
</feature>
<dbReference type="GO" id="GO:0005737">
    <property type="term" value="C:cytoplasm"/>
    <property type="evidence" value="ECO:0007669"/>
    <property type="project" value="TreeGrafter"/>
</dbReference>
<dbReference type="GO" id="GO:0006145">
    <property type="term" value="P:purine nucleobase catabolic process"/>
    <property type="evidence" value="ECO:0007669"/>
    <property type="project" value="TreeGrafter"/>
</dbReference>
<gene>
    <name evidence="4" type="ORF">VHUM_04245</name>
</gene>